<dbReference type="AlphaFoldDB" id="A0A6A6UUH1"/>
<name>A0A6A6UUH1_9PEZI</name>
<dbReference type="GO" id="GO:0032126">
    <property type="term" value="C:eisosome"/>
    <property type="evidence" value="ECO:0007669"/>
    <property type="project" value="TreeGrafter"/>
</dbReference>
<proteinExistence type="predicted"/>
<comment type="subcellular location">
    <subcellularLocation>
        <location evidence="1">Membrane</location>
        <topology evidence="1">Multi-pass membrane protein</topology>
    </subcellularLocation>
</comment>
<accession>A0A6A6UUH1</accession>
<keyword evidence="8" id="KW-1185">Reference proteome</keyword>
<dbReference type="GO" id="GO:0072659">
    <property type="term" value="P:protein localization to plasma membrane"/>
    <property type="evidence" value="ECO:0007669"/>
    <property type="project" value="TreeGrafter"/>
</dbReference>
<evidence type="ECO:0000256" key="3">
    <source>
        <dbReference type="ARBA" id="ARBA00022989"/>
    </source>
</evidence>
<reference evidence="7" key="1">
    <citation type="journal article" date="2020" name="Stud. Mycol.">
        <title>101 Dothideomycetes genomes: a test case for predicting lifestyles and emergence of pathogens.</title>
        <authorList>
            <person name="Haridas S."/>
            <person name="Albert R."/>
            <person name="Binder M."/>
            <person name="Bloem J."/>
            <person name="Labutti K."/>
            <person name="Salamov A."/>
            <person name="Andreopoulos B."/>
            <person name="Baker S."/>
            <person name="Barry K."/>
            <person name="Bills G."/>
            <person name="Bluhm B."/>
            <person name="Cannon C."/>
            <person name="Castanera R."/>
            <person name="Culley D."/>
            <person name="Daum C."/>
            <person name="Ezra D."/>
            <person name="Gonzalez J."/>
            <person name="Henrissat B."/>
            <person name="Kuo A."/>
            <person name="Liang C."/>
            <person name="Lipzen A."/>
            <person name="Lutzoni F."/>
            <person name="Magnuson J."/>
            <person name="Mondo S."/>
            <person name="Nolan M."/>
            <person name="Ohm R."/>
            <person name="Pangilinan J."/>
            <person name="Park H.-J."/>
            <person name="Ramirez L."/>
            <person name="Alfaro M."/>
            <person name="Sun H."/>
            <person name="Tritt A."/>
            <person name="Yoshinaga Y."/>
            <person name="Zwiers L.-H."/>
            <person name="Turgeon B."/>
            <person name="Goodwin S."/>
            <person name="Spatafora J."/>
            <person name="Crous P."/>
            <person name="Grigoriev I."/>
        </authorList>
    </citation>
    <scope>NUCLEOTIDE SEQUENCE</scope>
    <source>
        <strain evidence="7">CBS 115976</strain>
    </source>
</reference>
<sequence>MVSRPLALGLRGFQFFCMLIVLALTANQVAMGGTPAIINYDLFTAIFAMLSLIYLTAATLNESFIFHRAIMLGLDAFNLLFIFCAAVATAAILGSHSCSNGDYLKSNKITLGSSKRCRESQASTAFLFFALAAWIASTVFTFLDSRGSVNMRSGRSNPTMSQVSSA</sequence>
<gene>
    <name evidence="7" type="ORF">BT63DRAFT_450067</name>
</gene>
<evidence type="ECO:0000313" key="8">
    <source>
        <dbReference type="Proteomes" id="UP000799302"/>
    </source>
</evidence>
<feature type="transmembrane region" description="Helical" evidence="5">
    <location>
        <begin position="37"/>
        <end position="57"/>
    </location>
</feature>
<keyword evidence="4 5" id="KW-0472">Membrane</keyword>
<dbReference type="InterPro" id="IPR008253">
    <property type="entry name" value="Marvel"/>
</dbReference>
<evidence type="ECO:0000256" key="1">
    <source>
        <dbReference type="ARBA" id="ARBA00004141"/>
    </source>
</evidence>
<dbReference type="PANTHER" id="PTHR28165">
    <property type="entry name" value="NON-CLASSICAL EXPORT PROTEIN 2-RELATED"/>
    <property type="match status" value="1"/>
</dbReference>
<protein>
    <submittedName>
        <fullName evidence="7">Putative non-classical export protein Nce102</fullName>
    </submittedName>
</protein>
<evidence type="ECO:0000259" key="6">
    <source>
        <dbReference type="Pfam" id="PF01284"/>
    </source>
</evidence>
<evidence type="ECO:0000256" key="4">
    <source>
        <dbReference type="ARBA" id="ARBA00023136"/>
    </source>
</evidence>
<dbReference type="EMBL" id="MU004230">
    <property type="protein sequence ID" value="KAF2675087.1"/>
    <property type="molecule type" value="Genomic_DNA"/>
</dbReference>
<feature type="transmembrane region" description="Helical" evidence="5">
    <location>
        <begin position="69"/>
        <end position="93"/>
    </location>
</feature>
<evidence type="ECO:0000256" key="2">
    <source>
        <dbReference type="ARBA" id="ARBA00022692"/>
    </source>
</evidence>
<dbReference type="Proteomes" id="UP000799302">
    <property type="component" value="Unassembled WGS sequence"/>
</dbReference>
<feature type="transmembrane region" description="Helical" evidence="5">
    <location>
        <begin position="12"/>
        <end position="31"/>
    </location>
</feature>
<dbReference type="OrthoDB" id="5423111at2759"/>
<keyword evidence="2 5" id="KW-0812">Transmembrane</keyword>
<evidence type="ECO:0000313" key="7">
    <source>
        <dbReference type="EMBL" id="KAF2675087.1"/>
    </source>
</evidence>
<feature type="domain" description="MARVEL" evidence="6">
    <location>
        <begin position="7"/>
        <end position="140"/>
    </location>
</feature>
<dbReference type="GO" id="GO:0005886">
    <property type="term" value="C:plasma membrane"/>
    <property type="evidence" value="ECO:0007669"/>
    <property type="project" value="TreeGrafter"/>
</dbReference>
<evidence type="ECO:0000256" key="5">
    <source>
        <dbReference type="SAM" id="Phobius"/>
    </source>
</evidence>
<keyword evidence="3 5" id="KW-1133">Transmembrane helix</keyword>
<dbReference type="InterPro" id="IPR052649">
    <property type="entry name" value="NCE102-like"/>
</dbReference>
<organism evidence="7 8">
    <name type="scientific">Microthyrium microscopicum</name>
    <dbReference type="NCBI Taxonomy" id="703497"/>
    <lineage>
        <taxon>Eukaryota</taxon>
        <taxon>Fungi</taxon>
        <taxon>Dikarya</taxon>
        <taxon>Ascomycota</taxon>
        <taxon>Pezizomycotina</taxon>
        <taxon>Dothideomycetes</taxon>
        <taxon>Dothideomycetes incertae sedis</taxon>
        <taxon>Microthyriales</taxon>
        <taxon>Microthyriaceae</taxon>
        <taxon>Microthyrium</taxon>
    </lineage>
</organism>
<dbReference type="PANTHER" id="PTHR28165:SF1">
    <property type="entry name" value="NON-CLASSICAL EXPORT PROTEIN 2-RELATED"/>
    <property type="match status" value="1"/>
</dbReference>
<dbReference type="GO" id="GO:0070941">
    <property type="term" value="P:eisosome assembly"/>
    <property type="evidence" value="ECO:0007669"/>
    <property type="project" value="TreeGrafter"/>
</dbReference>
<feature type="transmembrane region" description="Helical" evidence="5">
    <location>
        <begin position="125"/>
        <end position="143"/>
    </location>
</feature>
<dbReference type="Pfam" id="PF01284">
    <property type="entry name" value="MARVEL"/>
    <property type="match status" value="1"/>
</dbReference>